<evidence type="ECO:0000256" key="7">
    <source>
        <dbReference type="ARBA" id="ARBA00038170"/>
    </source>
</evidence>
<dbReference type="GO" id="GO:0046872">
    <property type="term" value="F:metal ion binding"/>
    <property type="evidence" value="ECO:0007669"/>
    <property type="project" value="UniProtKB-KW"/>
</dbReference>
<name>A0A077ZUH2_STYLE</name>
<dbReference type="PROSITE" id="PS50305">
    <property type="entry name" value="SIRTUIN"/>
    <property type="match status" value="1"/>
</dbReference>
<dbReference type="Pfam" id="PF02146">
    <property type="entry name" value="SIR2"/>
    <property type="match status" value="1"/>
</dbReference>
<keyword evidence="6" id="KW-0520">NAD</keyword>
<protein>
    <recommendedName>
        <fullName evidence="9">Regulatory protein SIR2 homolog 7</fullName>
    </recommendedName>
    <alternativeName>
        <fullName evidence="8">SIR2-like protein 7</fullName>
    </alternativeName>
</protein>
<evidence type="ECO:0000256" key="6">
    <source>
        <dbReference type="ARBA" id="ARBA00023027"/>
    </source>
</evidence>
<evidence type="ECO:0000256" key="1">
    <source>
        <dbReference type="ARBA" id="ARBA00001947"/>
    </source>
</evidence>
<keyword evidence="3" id="KW-0808">Transferase</keyword>
<feature type="binding site" evidence="10">
    <location>
        <position position="148"/>
    </location>
    <ligand>
        <name>Zn(2+)</name>
        <dbReference type="ChEBI" id="CHEBI:29105"/>
    </ligand>
</feature>
<dbReference type="InParanoid" id="A0A077ZUH2"/>
<dbReference type="InterPro" id="IPR050134">
    <property type="entry name" value="NAD-dep_sirtuin_deacylases"/>
</dbReference>
<evidence type="ECO:0000256" key="2">
    <source>
        <dbReference type="ARBA" id="ARBA00022553"/>
    </source>
</evidence>
<dbReference type="SUPFAM" id="SSF52467">
    <property type="entry name" value="DHS-like NAD/FAD-binding domain"/>
    <property type="match status" value="1"/>
</dbReference>
<evidence type="ECO:0000256" key="10">
    <source>
        <dbReference type="PROSITE-ProRule" id="PRU00236"/>
    </source>
</evidence>
<evidence type="ECO:0000259" key="11">
    <source>
        <dbReference type="PROSITE" id="PS50305"/>
    </source>
</evidence>
<feature type="binding site" evidence="10">
    <location>
        <position position="145"/>
    </location>
    <ligand>
        <name>Zn(2+)</name>
        <dbReference type="ChEBI" id="CHEBI:29105"/>
    </ligand>
</feature>
<keyword evidence="13" id="KW-1185">Reference proteome</keyword>
<feature type="active site" description="Proton acceptor" evidence="10">
    <location>
        <position position="137"/>
    </location>
</feature>
<comment type="cofactor">
    <cofactor evidence="1">
        <name>Zn(2+)</name>
        <dbReference type="ChEBI" id="CHEBI:29105"/>
    </cofactor>
</comment>
<dbReference type="InterPro" id="IPR029035">
    <property type="entry name" value="DHS-like_NAD/FAD-binding_dom"/>
</dbReference>
<keyword evidence="5 10" id="KW-0862">Zinc</keyword>
<dbReference type="Gene3D" id="2.20.28.200">
    <property type="match status" value="1"/>
</dbReference>
<dbReference type="PANTHER" id="PTHR11085:SF1">
    <property type="entry name" value="NAD-DEPENDENT PROTEIN DEACETYLASE SIRTUIN-7"/>
    <property type="match status" value="1"/>
</dbReference>
<evidence type="ECO:0000256" key="8">
    <source>
        <dbReference type="ARBA" id="ARBA00041832"/>
    </source>
</evidence>
<evidence type="ECO:0000256" key="4">
    <source>
        <dbReference type="ARBA" id="ARBA00022723"/>
    </source>
</evidence>
<dbReference type="OrthoDB" id="424302at2759"/>
<dbReference type="PANTHER" id="PTHR11085">
    <property type="entry name" value="NAD-DEPENDENT PROTEIN DEACYLASE SIRTUIN-5, MITOCHONDRIAL-RELATED"/>
    <property type="match status" value="1"/>
</dbReference>
<organism evidence="12 13">
    <name type="scientific">Stylonychia lemnae</name>
    <name type="common">Ciliate</name>
    <dbReference type="NCBI Taxonomy" id="5949"/>
    <lineage>
        <taxon>Eukaryota</taxon>
        <taxon>Sar</taxon>
        <taxon>Alveolata</taxon>
        <taxon>Ciliophora</taxon>
        <taxon>Intramacronucleata</taxon>
        <taxon>Spirotrichea</taxon>
        <taxon>Stichotrichia</taxon>
        <taxon>Sporadotrichida</taxon>
        <taxon>Oxytrichidae</taxon>
        <taxon>Stylonychinae</taxon>
        <taxon>Stylonychia</taxon>
    </lineage>
</organism>
<dbReference type="AlphaFoldDB" id="A0A077ZUH2"/>
<keyword evidence="4 10" id="KW-0479">Metal-binding</keyword>
<comment type="similarity">
    <text evidence="7">Belongs to the sirtuin family. Class IV subfamily.</text>
</comment>
<evidence type="ECO:0000256" key="5">
    <source>
        <dbReference type="ARBA" id="ARBA00022833"/>
    </source>
</evidence>
<dbReference type="GO" id="GO:0005634">
    <property type="term" value="C:nucleus"/>
    <property type="evidence" value="ECO:0007669"/>
    <property type="project" value="TreeGrafter"/>
</dbReference>
<dbReference type="Gene3D" id="3.40.50.1220">
    <property type="entry name" value="TPP-binding domain"/>
    <property type="match status" value="1"/>
</dbReference>
<keyword evidence="2" id="KW-0597">Phosphoprotein</keyword>
<evidence type="ECO:0000313" key="12">
    <source>
        <dbReference type="EMBL" id="CDW73522.1"/>
    </source>
</evidence>
<sequence>MADTAIKSEEEKKEYFDTPEVLDQKVEMLALWIKSSEHFVAFTGAGISTSAGIPDFRSGANTVLQTGPGVWEKAAFKEAASKKGVVRTNIQKAYPTSTHMAFVELQNRGHLKFLISQNVDGLHRKSGIPPESISELHGNTNVEICTKCEREFLRDYRVRNAQQVHDHKTGRKCDDPTCRGDLIDTIINFKEVNFTHVLNHTQNLREKDLDLGFGHSAEADLHLVMGSSLRVTPAADMPMTTVSKGGKLVIVNLQKTPADYAAALIINGRCDDVMRLLMKKLGYDIPEWRLQRRFQVSLEQRKSGDLIQVRGVDVNLSPYSLFTKVEAKDAQDKGLYTAAKKEPFEVRLPDNCEDLKIKLHFQGHYEEPTYLLNLDMKEFRDNNYLMTYLMVFNPAEKVWEFCVPI</sequence>
<dbReference type="Proteomes" id="UP000039865">
    <property type="component" value="Unassembled WGS sequence"/>
</dbReference>
<dbReference type="InterPro" id="IPR003000">
    <property type="entry name" value="Sirtuin"/>
</dbReference>
<evidence type="ECO:0000256" key="9">
    <source>
        <dbReference type="ARBA" id="ARBA00043038"/>
    </source>
</evidence>
<feature type="binding site" evidence="10">
    <location>
        <position position="173"/>
    </location>
    <ligand>
        <name>Zn(2+)</name>
        <dbReference type="ChEBI" id="CHEBI:29105"/>
    </ligand>
</feature>
<dbReference type="GO" id="GO:0017136">
    <property type="term" value="F:histone deacetylase activity, NAD-dependent"/>
    <property type="evidence" value="ECO:0007669"/>
    <property type="project" value="TreeGrafter"/>
</dbReference>
<evidence type="ECO:0000313" key="13">
    <source>
        <dbReference type="Proteomes" id="UP000039865"/>
    </source>
</evidence>
<gene>
    <name evidence="12" type="primary">Contig19109.g20263</name>
    <name evidence="12" type="ORF">STYLEM_2503</name>
</gene>
<dbReference type="InterPro" id="IPR026590">
    <property type="entry name" value="Ssirtuin_cat_dom"/>
</dbReference>
<dbReference type="OMA" id="SNREYCK"/>
<accession>A0A077ZUH2</accession>
<dbReference type="EMBL" id="CCKQ01002435">
    <property type="protein sequence ID" value="CDW73522.1"/>
    <property type="molecule type" value="Genomic_DNA"/>
</dbReference>
<reference evidence="12 13" key="1">
    <citation type="submission" date="2014-06" db="EMBL/GenBank/DDBJ databases">
        <authorList>
            <person name="Swart Estienne"/>
        </authorList>
    </citation>
    <scope>NUCLEOTIDE SEQUENCE [LARGE SCALE GENOMIC DNA]</scope>
    <source>
        <strain evidence="12 13">130c</strain>
    </source>
</reference>
<feature type="binding site" evidence="10">
    <location>
        <position position="178"/>
    </location>
    <ligand>
        <name>Zn(2+)</name>
        <dbReference type="ChEBI" id="CHEBI:29105"/>
    </ligand>
</feature>
<feature type="domain" description="Deacetylase sirtuin-type" evidence="11">
    <location>
        <begin position="19"/>
        <end position="284"/>
    </location>
</feature>
<evidence type="ECO:0000256" key="3">
    <source>
        <dbReference type="ARBA" id="ARBA00022679"/>
    </source>
</evidence>
<dbReference type="GO" id="GO:0070403">
    <property type="term" value="F:NAD+ binding"/>
    <property type="evidence" value="ECO:0007669"/>
    <property type="project" value="InterPro"/>
</dbReference>
<proteinExistence type="inferred from homology"/>